<comment type="caution">
    <text evidence="2">The sequence shown here is derived from an EMBL/GenBank/DDBJ whole genome shotgun (WGS) entry which is preliminary data.</text>
</comment>
<gene>
    <name evidence="2" type="ORF">HK100_008952</name>
</gene>
<reference evidence="2" key="1">
    <citation type="submission" date="2020-05" db="EMBL/GenBank/DDBJ databases">
        <title>Phylogenomic resolution of chytrid fungi.</title>
        <authorList>
            <person name="Stajich J.E."/>
            <person name="Amses K."/>
            <person name="Simmons R."/>
            <person name="Seto K."/>
            <person name="Myers J."/>
            <person name="Bonds A."/>
            <person name="Quandt C.A."/>
            <person name="Barry K."/>
            <person name="Liu P."/>
            <person name="Grigoriev I."/>
            <person name="Longcore J.E."/>
            <person name="James T.Y."/>
        </authorList>
    </citation>
    <scope>NUCLEOTIDE SEQUENCE</scope>
    <source>
        <strain evidence="2">JEL0513</strain>
    </source>
</reference>
<evidence type="ECO:0000256" key="1">
    <source>
        <dbReference type="SAM" id="Coils"/>
    </source>
</evidence>
<protein>
    <submittedName>
        <fullName evidence="2">Uncharacterized protein</fullName>
    </submittedName>
</protein>
<organism evidence="2 3">
    <name type="scientific">Physocladia obscura</name>
    <dbReference type="NCBI Taxonomy" id="109957"/>
    <lineage>
        <taxon>Eukaryota</taxon>
        <taxon>Fungi</taxon>
        <taxon>Fungi incertae sedis</taxon>
        <taxon>Chytridiomycota</taxon>
        <taxon>Chytridiomycota incertae sedis</taxon>
        <taxon>Chytridiomycetes</taxon>
        <taxon>Chytridiales</taxon>
        <taxon>Chytriomycetaceae</taxon>
        <taxon>Physocladia</taxon>
    </lineage>
</organism>
<dbReference type="AlphaFoldDB" id="A0AAD5SP17"/>
<keyword evidence="3" id="KW-1185">Reference proteome</keyword>
<keyword evidence="1" id="KW-0175">Coiled coil</keyword>
<name>A0AAD5SP17_9FUNG</name>
<feature type="coiled-coil region" evidence="1">
    <location>
        <begin position="2"/>
        <end position="29"/>
    </location>
</feature>
<feature type="coiled-coil region" evidence="1">
    <location>
        <begin position="100"/>
        <end position="127"/>
    </location>
</feature>
<dbReference type="EMBL" id="JADGJH010004473">
    <property type="protein sequence ID" value="KAJ3085704.1"/>
    <property type="molecule type" value="Genomic_DNA"/>
</dbReference>
<proteinExistence type="predicted"/>
<evidence type="ECO:0000313" key="2">
    <source>
        <dbReference type="EMBL" id="KAJ3085704.1"/>
    </source>
</evidence>
<sequence length="358" mass="41951">MLKRLQAELEALETKNDAFESMAVNAQTQDLLNRAICLMENTRSDIHKIEIRIADLQVMNEESPNIPEMQRQLNGKLEMQHQRSARYEQMAINALTEFFQKKAILLQKKANEEIDKLENRIADLKTQERVNQAIRPFGDTRTDIHTTVEVHISDINAGYADFQNHEDFIRIKLKELLDTYELQENEKVLSRCIRVLSEKSKGSFEYIRLLILDVDHRWSKENENNVQPHTMGDLLRIFIAFKGKEDDLYLQILSREFEDENEETITCFRQVMEILVAESVPVRQELIKKMLPKSDKVGSIIIHILDIVWKDENGAIFLPKNLKIMLTQCKDGRFFINADNARKNLELCKKKSENMREF</sequence>
<accession>A0AAD5SP17</accession>
<evidence type="ECO:0000313" key="3">
    <source>
        <dbReference type="Proteomes" id="UP001211907"/>
    </source>
</evidence>
<dbReference type="Proteomes" id="UP001211907">
    <property type="component" value="Unassembled WGS sequence"/>
</dbReference>